<name>A0A6M4H847_9PROT</name>
<protein>
    <recommendedName>
        <fullName evidence="3">N-acetyltransferase domain-containing protein</fullName>
    </recommendedName>
</protein>
<dbReference type="InterPro" id="IPR000182">
    <property type="entry name" value="GNAT_dom"/>
</dbReference>
<dbReference type="Gene3D" id="3.40.630.30">
    <property type="match status" value="1"/>
</dbReference>
<dbReference type="Proteomes" id="UP000503096">
    <property type="component" value="Chromosome"/>
</dbReference>
<dbReference type="PANTHER" id="PTHR43626">
    <property type="entry name" value="ACYL-COA N-ACYLTRANSFERASE"/>
    <property type="match status" value="1"/>
</dbReference>
<dbReference type="SUPFAM" id="SSF55729">
    <property type="entry name" value="Acyl-CoA N-acyltransferases (Nat)"/>
    <property type="match status" value="1"/>
</dbReference>
<keyword evidence="2" id="KW-0012">Acyltransferase</keyword>
<dbReference type="CDD" id="cd04301">
    <property type="entry name" value="NAT_SF"/>
    <property type="match status" value="1"/>
</dbReference>
<dbReference type="InParanoid" id="A0A6M4H847"/>
<dbReference type="InterPro" id="IPR016181">
    <property type="entry name" value="Acyl_CoA_acyltransferase"/>
</dbReference>
<dbReference type="PROSITE" id="PS51186">
    <property type="entry name" value="GNAT"/>
    <property type="match status" value="1"/>
</dbReference>
<dbReference type="EMBL" id="CP053073">
    <property type="protein sequence ID" value="QJR14873.1"/>
    <property type="molecule type" value="Genomic_DNA"/>
</dbReference>
<gene>
    <name evidence="4" type="ORF">DSM104440_01688</name>
</gene>
<evidence type="ECO:0000313" key="5">
    <source>
        <dbReference type="Proteomes" id="UP000503096"/>
    </source>
</evidence>
<evidence type="ECO:0000313" key="4">
    <source>
        <dbReference type="EMBL" id="QJR14873.1"/>
    </source>
</evidence>
<accession>A0A6M4H847</accession>
<evidence type="ECO:0000256" key="1">
    <source>
        <dbReference type="ARBA" id="ARBA00022679"/>
    </source>
</evidence>
<keyword evidence="5" id="KW-1185">Reference proteome</keyword>
<sequence length="143" mass="15912">MPITWTDQQDNVDWTEMETLYRVAPLGNKSADLLRTVFTNSRYKFFAYDEKGLVAAGRALSDGADCSYICDVAVMPEHQGTGIGREMVSRLVEASRGHKKIILYSVPGKEGFYRKLGFMRLLTAMAIFANQAEAIEKGHLGDA</sequence>
<feature type="domain" description="N-acetyltransferase" evidence="3">
    <location>
        <begin position="1"/>
        <end position="142"/>
    </location>
</feature>
<organism evidence="4 5">
    <name type="scientific">Usitatibacter palustris</name>
    <dbReference type="NCBI Taxonomy" id="2732487"/>
    <lineage>
        <taxon>Bacteria</taxon>
        <taxon>Pseudomonadati</taxon>
        <taxon>Pseudomonadota</taxon>
        <taxon>Betaproteobacteria</taxon>
        <taxon>Nitrosomonadales</taxon>
        <taxon>Usitatibacteraceae</taxon>
        <taxon>Usitatibacter</taxon>
    </lineage>
</organism>
<evidence type="ECO:0000259" key="3">
    <source>
        <dbReference type="PROSITE" id="PS51186"/>
    </source>
</evidence>
<dbReference type="AlphaFoldDB" id="A0A6M4H847"/>
<dbReference type="RefSeq" id="WP_171161648.1">
    <property type="nucleotide sequence ID" value="NZ_CP053073.1"/>
</dbReference>
<proteinExistence type="predicted"/>
<dbReference type="GO" id="GO:0005737">
    <property type="term" value="C:cytoplasm"/>
    <property type="evidence" value="ECO:0007669"/>
    <property type="project" value="TreeGrafter"/>
</dbReference>
<keyword evidence="1" id="KW-0808">Transferase</keyword>
<dbReference type="PANTHER" id="PTHR43626:SF4">
    <property type="entry name" value="GCN5-RELATED N-ACETYLTRANSFERASE 2, CHLOROPLASTIC"/>
    <property type="match status" value="1"/>
</dbReference>
<dbReference type="GO" id="GO:0008080">
    <property type="term" value="F:N-acetyltransferase activity"/>
    <property type="evidence" value="ECO:0007669"/>
    <property type="project" value="InterPro"/>
</dbReference>
<evidence type="ECO:0000256" key="2">
    <source>
        <dbReference type="ARBA" id="ARBA00023315"/>
    </source>
</evidence>
<dbReference type="KEGG" id="upl:DSM104440_01688"/>
<reference evidence="4 5" key="1">
    <citation type="submission" date="2020-04" db="EMBL/GenBank/DDBJ databases">
        <title>Usitatibacter rugosus gen. nov., sp. nov. and Usitatibacter palustris sp. nov., novel members of Usitatibacteraceae fam. nov. within the order Nitrosomonadales isolated from soil.</title>
        <authorList>
            <person name="Huber K.J."/>
            <person name="Neumann-Schaal M."/>
            <person name="Geppert A."/>
            <person name="Luckner M."/>
            <person name="Wanner G."/>
            <person name="Overmann J."/>
        </authorList>
    </citation>
    <scope>NUCLEOTIDE SEQUENCE [LARGE SCALE GENOMIC DNA]</scope>
    <source>
        <strain evidence="4 5">Swamp67</strain>
    </source>
</reference>
<dbReference type="Pfam" id="PF13508">
    <property type="entry name" value="Acetyltransf_7"/>
    <property type="match status" value="1"/>
</dbReference>
<dbReference type="InterPro" id="IPR045039">
    <property type="entry name" value="NSI-like"/>
</dbReference>